<evidence type="ECO:0000313" key="12">
    <source>
        <dbReference type="Proteomes" id="UP001157006"/>
    </source>
</evidence>
<dbReference type="GO" id="GO:0020037">
    <property type="term" value="F:heme binding"/>
    <property type="evidence" value="ECO:0007669"/>
    <property type="project" value="InterPro"/>
</dbReference>
<dbReference type="InterPro" id="IPR002401">
    <property type="entry name" value="Cyt_P450_E_grp-I"/>
</dbReference>
<keyword evidence="12" id="KW-1185">Reference proteome</keyword>
<dbReference type="InterPro" id="IPR017972">
    <property type="entry name" value="Cyt_P450_CS"/>
</dbReference>
<keyword evidence="5 9" id="KW-0560">Oxidoreductase</keyword>
<keyword evidence="10" id="KW-0812">Transmembrane</keyword>
<dbReference type="SUPFAM" id="SSF48264">
    <property type="entry name" value="Cytochrome P450"/>
    <property type="match status" value="1"/>
</dbReference>
<dbReference type="PANTHER" id="PTHR47955">
    <property type="entry name" value="CYTOCHROME P450 FAMILY 71 PROTEIN"/>
    <property type="match status" value="1"/>
</dbReference>
<dbReference type="Proteomes" id="UP001157006">
    <property type="component" value="Chromosome 2"/>
</dbReference>
<dbReference type="PRINTS" id="PR00385">
    <property type="entry name" value="P450"/>
</dbReference>
<dbReference type="FunFam" id="1.10.630.10:FF:000008">
    <property type="entry name" value="Cytochrome P450 71D8"/>
    <property type="match status" value="1"/>
</dbReference>
<keyword evidence="6 8" id="KW-0408">Iron</keyword>
<comment type="cofactor">
    <cofactor evidence="1 8">
        <name>heme</name>
        <dbReference type="ChEBI" id="CHEBI:30413"/>
    </cofactor>
</comment>
<keyword evidence="10" id="KW-1133">Transmembrane helix</keyword>
<evidence type="ECO:0000256" key="6">
    <source>
        <dbReference type="ARBA" id="ARBA00023004"/>
    </source>
</evidence>
<evidence type="ECO:0000313" key="11">
    <source>
        <dbReference type="EMBL" id="CAI8596704.1"/>
    </source>
</evidence>
<dbReference type="InterPro" id="IPR001128">
    <property type="entry name" value="Cyt_P450"/>
</dbReference>
<keyword evidence="7 9" id="KW-0503">Monooxygenase</keyword>
<accession>A0AAV0ZG79</accession>
<keyword evidence="4 8" id="KW-0479">Metal-binding</keyword>
<name>A0AAV0ZG79_VICFA</name>
<feature type="transmembrane region" description="Helical" evidence="10">
    <location>
        <begin position="12"/>
        <end position="30"/>
    </location>
</feature>
<dbReference type="PRINTS" id="PR00463">
    <property type="entry name" value="EP450I"/>
</dbReference>
<evidence type="ECO:0000256" key="3">
    <source>
        <dbReference type="ARBA" id="ARBA00022617"/>
    </source>
</evidence>
<dbReference type="CDD" id="cd11072">
    <property type="entry name" value="CYP71-like"/>
    <property type="match status" value="1"/>
</dbReference>
<dbReference type="AlphaFoldDB" id="A0AAV0ZG79"/>
<evidence type="ECO:0000256" key="7">
    <source>
        <dbReference type="ARBA" id="ARBA00023033"/>
    </source>
</evidence>
<proteinExistence type="inferred from homology"/>
<dbReference type="GO" id="GO:0004497">
    <property type="term" value="F:monooxygenase activity"/>
    <property type="evidence" value="ECO:0007669"/>
    <property type="project" value="UniProtKB-KW"/>
</dbReference>
<dbReference type="Gene3D" id="1.10.630.10">
    <property type="entry name" value="Cytochrome P450"/>
    <property type="match status" value="1"/>
</dbReference>
<evidence type="ECO:0000256" key="2">
    <source>
        <dbReference type="ARBA" id="ARBA00010617"/>
    </source>
</evidence>
<evidence type="ECO:0000256" key="4">
    <source>
        <dbReference type="ARBA" id="ARBA00022723"/>
    </source>
</evidence>
<keyword evidence="10" id="KW-0472">Membrane</keyword>
<evidence type="ECO:0000256" key="8">
    <source>
        <dbReference type="PIRSR" id="PIRSR602401-1"/>
    </source>
</evidence>
<sequence>MELEPKIISSPIFLFSIFLFIIFTLIWSSTKLKSSNSKLPPGPPKLPLIGNIHQLGSMPHHSLKKLSQKYGPLMHIKLGEIPIIVVSSPEVAKQIMKTHDTKFSNRPHLVAADIITYGTKGITFSPYGTYWRQMRKICTFELLTPKCVESFRSIRENEVSNIVKEIRLNEGSSINLSKMIGLFSYSLTSRIALGAKSEDQEAFMVAMKDVLKLIGGFSVADLFPSFKVLHFLTGIRSKSEKVHKEIDRILEKILRYHKLDTSLESKIIDEKDGEDFVDVLLRLQMENNLEHPLSDSIIKANMLDIFSAGSGTSSKTSEWAMSELIRNPTLMKKAQIEVRRVFDAKGYVDEANTHELEYLKLVIKETLRLHGPVPLLLPRECSERCEINGYEIPAKTKVIVNAYAIGMDPNNWNEPKKFCPERFIDSEIDYKGVDFQFIPFGAGRRMCPGITFGVVNVEILLANLLFHFDWKMVDGNKGEELDMSESFGLTLKKKHDLYLIPIMYHSSPKS</sequence>
<dbReference type="EMBL" id="OX451737">
    <property type="protein sequence ID" value="CAI8596704.1"/>
    <property type="molecule type" value="Genomic_DNA"/>
</dbReference>
<evidence type="ECO:0000256" key="1">
    <source>
        <dbReference type="ARBA" id="ARBA00001971"/>
    </source>
</evidence>
<feature type="binding site" description="axial binding residue" evidence="8">
    <location>
        <position position="447"/>
    </location>
    <ligand>
        <name>heme</name>
        <dbReference type="ChEBI" id="CHEBI:30413"/>
    </ligand>
    <ligandPart>
        <name>Fe</name>
        <dbReference type="ChEBI" id="CHEBI:18248"/>
    </ligandPart>
</feature>
<dbReference type="InterPro" id="IPR036396">
    <property type="entry name" value="Cyt_P450_sf"/>
</dbReference>
<gene>
    <name evidence="11" type="ORF">VFH_II047440</name>
</gene>
<organism evidence="11 12">
    <name type="scientific">Vicia faba</name>
    <name type="common">Broad bean</name>
    <name type="synonym">Faba vulgaris</name>
    <dbReference type="NCBI Taxonomy" id="3906"/>
    <lineage>
        <taxon>Eukaryota</taxon>
        <taxon>Viridiplantae</taxon>
        <taxon>Streptophyta</taxon>
        <taxon>Embryophyta</taxon>
        <taxon>Tracheophyta</taxon>
        <taxon>Spermatophyta</taxon>
        <taxon>Magnoliopsida</taxon>
        <taxon>eudicotyledons</taxon>
        <taxon>Gunneridae</taxon>
        <taxon>Pentapetalae</taxon>
        <taxon>rosids</taxon>
        <taxon>fabids</taxon>
        <taxon>Fabales</taxon>
        <taxon>Fabaceae</taxon>
        <taxon>Papilionoideae</taxon>
        <taxon>50 kb inversion clade</taxon>
        <taxon>NPAAA clade</taxon>
        <taxon>Hologalegina</taxon>
        <taxon>IRL clade</taxon>
        <taxon>Fabeae</taxon>
        <taxon>Vicia</taxon>
    </lineage>
</organism>
<dbReference type="PROSITE" id="PS00086">
    <property type="entry name" value="CYTOCHROME_P450"/>
    <property type="match status" value="1"/>
</dbReference>
<evidence type="ECO:0008006" key="13">
    <source>
        <dbReference type="Google" id="ProtNLM"/>
    </source>
</evidence>
<protein>
    <recommendedName>
        <fullName evidence="13">Cytochrome P450</fullName>
    </recommendedName>
</protein>
<dbReference type="GO" id="GO:0005506">
    <property type="term" value="F:iron ion binding"/>
    <property type="evidence" value="ECO:0007669"/>
    <property type="project" value="InterPro"/>
</dbReference>
<dbReference type="Pfam" id="PF00067">
    <property type="entry name" value="p450"/>
    <property type="match status" value="1"/>
</dbReference>
<evidence type="ECO:0000256" key="5">
    <source>
        <dbReference type="ARBA" id="ARBA00023002"/>
    </source>
</evidence>
<evidence type="ECO:0000256" key="9">
    <source>
        <dbReference type="RuleBase" id="RU000461"/>
    </source>
</evidence>
<dbReference type="PANTHER" id="PTHR47955:SF8">
    <property type="entry name" value="CYTOCHROME P450 71D11-LIKE"/>
    <property type="match status" value="1"/>
</dbReference>
<keyword evidence="3 8" id="KW-0349">Heme</keyword>
<reference evidence="11 12" key="1">
    <citation type="submission" date="2023-01" db="EMBL/GenBank/DDBJ databases">
        <authorList>
            <person name="Kreplak J."/>
        </authorList>
    </citation>
    <scope>NUCLEOTIDE SEQUENCE [LARGE SCALE GENOMIC DNA]</scope>
</reference>
<evidence type="ECO:0000256" key="10">
    <source>
        <dbReference type="SAM" id="Phobius"/>
    </source>
</evidence>
<dbReference type="GO" id="GO:0016705">
    <property type="term" value="F:oxidoreductase activity, acting on paired donors, with incorporation or reduction of molecular oxygen"/>
    <property type="evidence" value="ECO:0007669"/>
    <property type="project" value="InterPro"/>
</dbReference>
<comment type="similarity">
    <text evidence="2 9">Belongs to the cytochrome P450 family.</text>
</comment>